<dbReference type="Gene3D" id="3.90.1750.10">
    <property type="entry name" value="Hect, E3 ligase catalytic domains"/>
    <property type="match status" value="1"/>
</dbReference>
<dbReference type="InterPro" id="IPR035983">
    <property type="entry name" value="Hect_E3_ubiquitin_ligase"/>
</dbReference>
<dbReference type="SMART" id="SM00119">
    <property type="entry name" value="HECTc"/>
    <property type="match status" value="1"/>
</dbReference>
<dbReference type="AlphaFoldDB" id="A0AA35SJZ1"/>
<dbReference type="PANTHER" id="PTHR45700:SF3">
    <property type="entry name" value="UBIQUITIN-PROTEIN LIGASE E3B"/>
    <property type="match status" value="1"/>
</dbReference>
<protein>
    <recommendedName>
        <fullName evidence="2">HECT-type E3 ubiquitin transferase</fullName>
        <ecNumber evidence="2">2.3.2.26</ecNumber>
    </recommendedName>
</protein>
<dbReference type="Gene3D" id="3.30.2410.10">
    <property type="entry name" value="Hect, E3 ligase catalytic domain"/>
    <property type="match status" value="1"/>
</dbReference>
<dbReference type="GO" id="GO:0061630">
    <property type="term" value="F:ubiquitin protein ligase activity"/>
    <property type="evidence" value="ECO:0007669"/>
    <property type="project" value="UniProtKB-EC"/>
</dbReference>
<evidence type="ECO:0000256" key="1">
    <source>
        <dbReference type="ARBA" id="ARBA00000885"/>
    </source>
</evidence>
<evidence type="ECO:0000256" key="2">
    <source>
        <dbReference type="ARBA" id="ARBA00012485"/>
    </source>
</evidence>
<feature type="domain" description="HECT" evidence="6">
    <location>
        <begin position="1"/>
        <end position="184"/>
    </location>
</feature>
<accession>A0AA35SJZ1</accession>
<evidence type="ECO:0000259" key="6">
    <source>
        <dbReference type="PROSITE" id="PS50237"/>
    </source>
</evidence>
<evidence type="ECO:0000313" key="7">
    <source>
        <dbReference type="EMBL" id="CAI8030929.1"/>
    </source>
</evidence>
<dbReference type="Proteomes" id="UP001174909">
    <property type="component" value="Unassembled WGS sequence"/>
</dbReference>
<dbReference type="FunFam" id="3.30.2410.10:FF:000011">
    <property type="entry name" value="Putative Ubiquitin-protein ligase E3C"/>
    <property type="match status" value="1"/>
</dbReference>
<keyword evidence="3" id="KW-0808">Transferase</keyword>
<sequence>MALFKLSTQIKKQTDAFTKGFHSLIDPSFIEIFSPEELQKLISGDEVEIDVEDLRKYTHYAGGYHANHKVILWLWDVLKNHFNADDRGNFLKFVTSCSRPPLLGFKHLHPPFTIRCVQMTHSEDRDESVTGMIKGFFKRHQQPHRLPSSSTCFNLLKLPNYTSRNMLKEKLMYAIKANCGFELS</sequence>
<evidence type="ECO:0000256" key="3">
    <source>
        <dbReference type="ARBA" id="ARBA00022679"/>
    </source>
</evidence>
<dbReference type="EC" id="2.3.2.26" evidence="2"/>
<dbReference type="PANTHER" id="PTHR45700">
    <property type="entry name" value="UBIQUITIN-PROTEIN LIGASE E3C"/>
    <property type="match status" value="1"/>
</dbReference>
<dbReference type="Pfam" id="PF00632">
    <property type="entry name" value="HECT"/>
    <property type="match status" value="1"/>
</dbReference>
<comment type="catalytic activity">
    <reaction evidence="1">
        <text>S-ubiquitinyl-[E2 ubiquitin-conjugating enzyme]-L-cysteine + [acceptor protein]-L-lysine = [E2 ubiquitin-conjugating enzyme]-L-cysteine + N(6)-ubiquitinyl-[acceptor protein]-L-lysine.</text>
        <dbReference type="EC" id="2.3.2.26"/>
    </reaction>
</comment>
<dbReference type="PROSITE" id="PS50237">
    <property type="entry name" value="HECT"/>
    <property type="match status" value="1"/>
</dbReference>
<dbReference type="GO" id="GO:0016874">
    <property type="term" value="F:ligase activity"/>
    <property type="evidence" value="ECO:0007669"/>
    <property type="project" value="UniProtKB-KW"/>
</dbReference>
<dbReference type="InterPro" id="IPR044611">
    <property type="entry name" value="E3A/B/C-like"/>
</dbReference>
<dbReference type="SUPFAM" id="SSF56204">
    <property type="entry name" value="Hect, E3 ligase catalytic domain"/>
    <property type="match status" value="1"/>
</dbReference>
<evidence type="ECO:0000256" key="4">
    <source>
        <dbReference type="ARBA" id="ARBA00022786"/>
    </source>
</evidence>
<organism evidence="7 8">
    <name type="scientific">Geodia barretti</name>
    <name type="common">Barrett's horny sponge</name>
    <dbReference type="NCBI Taxonomy" id="519541"/>
    <lineage>
        <taxon>Eukaryota</taxon>
        <taxon>Metazoa</taxon>
        <taxon>Porifera</taxon>
        <taxon>Demospongiae</taxon>
        <taxon>Heteroscleromorpha</taxon>
        <taxon>Tetractinellida</taxon>
        <taxon>Astrophorina</taxon>
        <taxon>Geodiidae</taxon>
        <taxon>Geodia</taxon>
    </lineage>
</organism>
<dbReference type="EMBL" id="CASHTH010002506">
    <property type="protein sequence ID" value="CAI8030929.1"/>
    <property type="molecule type" value="Genomic_DNA"/>
</dbReference>
<reference evidence="7" key="1">
    <citation type="submission" date="2023-03" db="EMBL/GenBank/DDBJ databases">
        <authorList>
            <person name="Steffen K."/>
            <person name="Cardenas P."/>
        </authorList>
    </citation>
    <scope>NUCLEOTIDE SEQUENCE</scope>
</reference>
<keyword evidence="7" id="KW-0436">Ligase</keyword>
<keyword evidence="8" id="KW-1185">Reference proteome</keyword>
<comment type="caution">
    <text evidence="7">The sequence shown here is derived from an EMBL/GenBank/DDBJ whole genome shotgun (WGS) entry which is preliminary data.</text>
</comment>
<dbReference type="InterPro" id="IPR000569">
    <property type="entry name" value="HECT_dom"/>
</dbReference>
<dbReference type="GO" id="GO:0000209">
    <property type="term" value="P:protein polyubiquitination"/>
    <property type="evidence" value="ECO:0007669"/>
    <property type="project" value="InterPro"/>
</dbReference>
<evidence type="ECO:0000313" key="8">
    <source>
        <dbReference type="Proteomes" id="UP001174909"/>
    </source>
</evidence>
<keyword evidence="4 5" id="KW-0833">Ubl conjugation pathway</keyword>
<gene>
    <name evidence="7" type="ORF">GBAR_LOCUS17553</name>
</gene>
<name>A0AA35SJZ1_GEOBA</name>
<proteinExistence type="predicted"/>
<feature type="active site" description="Glycyl thioester intermediate" evidence="5">
    <location>
        <position position="152"/>
    </location>
</feature>
<dbReference type="GO" id="GO:0006511">
    <property type="term" value="P:ubiquitin-dependent protein catabolic process"/>
    <property type="evidence" value="ECO:0007669"/>
    <property type="project" value="TreeGrafter"/>
</dbReference>
<evidence type="ECO:0000256" key="5">
    <source>
        <dbReference type="PROSITE-ProRule" id="PRU00104"/>
    </source>
</evidence>